<gene>
    <name evidence="1" type="ORF">PAXRUDRAFT_270314</name>
</gene>
<name>A0A0D0DXL5_9AGAM</name>
<sequence>MILWLGNCVSVEVTMVVPRLVEPFDGTLLSWLAVDTLLRTCWDAFVVVSDWVNIWKRGGSSLLSEIPDCGSLKALDNRDDDRDLNFLRGGSSEIELPRERDTDGE</sequence>
<dbReference type="HOGENOM" id="CLU_2237429_0_0_1"/>
<reference evidence="1 2" key="1">
    <citation type="submission" date="2014-04" db="EMBL/GenBank/DDBJ databases">
        <authorList>
            <consortium name="DOE Joint Genome Institute"/>
            <person name="Kuo A."/>
            <person name="Kohler A."/>
            <person name="Jargeat P."/>
            <person name="Nagy L.G."/>
            <person name="Floudas D."/>
            <person name="Copeland A."/>
            <person name="Barry K.W."/>
            <person name="Cichocki N."/>
            <person name="Veneault-Fourrey C."/>
            <person name="LaButti K."/>
            <person name="Lindquist E.A."/>
            <person name="Lipzen A."/>
            <person name="Lundell T."/>
            <person name="Morin E."/>
            <person name="Murat C."/>
            <person name="Sun H."/>
            <person name="Tunlid A."/>
            <person name="Henrissat B."/>
            <person name="Grigoriev I.V."/>
            <person name="Hibbett D.S."/>
            <person name="Martin F."/>
            <person name="Nordberg H.P."/>
            <person name="Cantor M.N."/>
            <person name="Hua S.X."/>
        </authorList>
    </citation>
    <scope>NUCLEOTIDE SEQUENCE [LARGE SCALE GENOMIC DNA]</scope>
    <source>
        <strain evidence="1 2">Ve08.2h10</strain>
    </source>
</reference>
<evidence type="ECO:0000313" key="1">
    <source>
        <dbReference type="EMBL" id="KIL00319.1"/>
    </source>
</evidence>
<organism evidence="1 2">
    <name type="scientific">Paxillus rubicundulus Ve08.2h10</name>
    <dbReference type="NCBI Taxonomy" id="930991"/>
    <lineage>
        <taxon>Eukaryota</taxon>
        <taxon>Fungi</taxon>
        <taxon>Dikarya</taxon>
        <taxon>Basidiomycota</taxon>
        <taxon>Agaricomycotina</taxon>
        <taxon>Agaricomycetes</taxon>
        <taxon>Agaricomycetidae</taxon>
        <taxon>Boletales</taxon>
        <taxon>Paxilineae</taxon>
        <taxon>Paxillaceae</taxon>
        <taxon>Paxillus</taxon>
    </lineage>
</organism>
<dbReference type="InParanoid" id="A0A0D0DXL5"/>
<dbReference type="EMBL" id="KN824836">
    <property type="protein sequence ID" value="KIL00319.1"/>
    <property type="molecule type" value="Genomic_DNA"/>
</dbReference>
<proteinExistence type="predicted"/>
<protein>
    <submittedName>
        <fullName evidence="1">Uncharacterized protein</fullName>
    </submittedName>
</protein>
<keyword evidence="2" id="KW-1185">Reference proteome</keyword>
<dbReference type="Proteomes" id="UP000054538">
    <property type="component" value="Unassembled WGS sequence"/>
</dbReference>
<reference evidence="2" key="2">
    <citation type="submission" date="2015-01" db="EMBL/GenBank/DDBJ databases">
        <title>Evolutionary Origins and Diversification of the Mycorrhizal Mutualists.</title>
        <authorList>
            <consortium name="DOE Joint Genome Institute"/>
            <consortium name="Mycorrhizal Genomics Consortium"/>
            <person name="Kohler A."/>
            <person name="Kuo A."/>
            <person name="Nagy L.G."/>
            <person name="Floudas D."/>
            <person name="Copeland A."/>
            <person name="Barry K.W."/>
            <person name="Cichocki N."/>
            <person name="Veneault-Fourrey C."/>
            <person name="LaButti K."/>
            <person name="Lindquist E.A."/>
            <person name="Lipzen A."/>
            <person name="Lundell T."/>
            <person name="Morin E."/>
            <person name="Murat C."/>
            <person name="Riley R."/>
            <person name="Ohm R."/>
            <person name="Sun H."/>
            <person name="Tunlid A."/>
            <person name="Henrissat B."/>
            <person name="Grigoriev I.V."/>
            <person name="Hibbett D.S."/>
            <person name="Martin F."/>
        </authorList>
    </citation>
    <scope>NUCLEOTIDE SEQUENCE [LARGE SCALE GENOMIC DNA]</scope>
    <source>
        <strain evidence="2">Ve08.2h10</strain>
    </source>
</reference>
<accession>A0A0D0DXL5</accession>
<evidence type="ECO:0000313" key="2">
    <source>
        <dbReference type="Proteomes" id="UP000054538"/>
    </source>
</evidence>
<dbReference type="AlphaFoldDB" id="A0A0D0DXL5"/>